<organism evidence="1 2">
    <name type="scientific">Priestia iocasae</name>
    <dbReference type="NCBI Taxonomy" id="2291674"/>
    <lineage>
        <taxon>Bacteria</taxon>
        <taxon>Bacillati</taxon>
        <taxon>Bacillota</taxon>
        <taxon>Bacilli</taxon>
        <taxon>Bacillales</taxon>
        <taxon>Bacillaceae</taxon>
        <taxon>Priestia</taxon>
    </lineage>
</organism>
<dbReference type="RefSeq" id="WP_205183180.1">
    <property type="nucleotide sequence ID" value="NZ_JAFBFC010000001.1"/>
</dbReference>
<proteinExistence type="predicted"/>
<evidence type="ECO:0000313" key="2">
    <source>
        <dbReference type="Proteomes" id="UP000809829"/>
    </source>
</evidence>
<sequence>MDRLLIQKMLLNCLSHYGHESISLTTSEHHHLYDKVIEKKQLESSNDLYEIINDVVYDYLTDNGSIW</sequence>
<dbReference type="Pfam" id="PF14164">
    <property type="entry name" value="YqzH"/>
    <property type="match status" value="1"/>
</dbReference>
<dbReference type="EMBL" id="JAFBFC010000001">
    <property type="protein sequence ID" value="MBM7701634.1"/>
    <property type="molecule type" value="Genomic_DNA"/>
</dbReference>
<evidence type="ECO:0008006" key="3">
    <source>
        <dbReference type="Google" id="ProtNLM"/>
    </source>
</evidence>
<dbReference type="InterPro" id="IPR025546">
    <property type="entry name" value="YqzH"/>
</dbReference>
<protein>
    <recommendedName>
        <fullName evidence="3">YqzH-like protein</fullName>
    </recommendedName>
</protein>
<keyword evidence="2" id="KW-1185">Reference proteome</keyword>
<gene>
    <name evidence="1" type="ORF">JOC83_000460</name>
</gene>
<evidence type="ECO:0000313" key="1">
    <source>
        <dbReference type="EMBL" id="MBM7701634.1"/>
    </source>
</evidence>
<reference evidence="1 2" key="1">
    <citation type="submission" date="2021-01" db="EMBL/GenBank/DDBJ databases">
        <title>Genomic Encyclopedia of Type Strains, Phase IV (KMG-IV): sequencing the most valuable type-strain genomes for metagenomic binning, comparative biology and taxonomic classification.</title>
        <authorList>
            <person name="Goeker M."/>
        </authorList>
    </citation>
    <scope>NUCLEOTIDE SEQUENCE [LARGE SCALE GENOMIC DNA]</scope>
    <source>
        <strain evidence="1 2">DSM 104297</strain>
    </source>
</reference>
<accession>A0ABS2QQA5</accession>
<dbReference type="Proteomes" id="UP000809829">
    <property type="component" value="Unassembled WGS sequence"/>
</dbReference>
<comment type="caution">
    <text evidence="1">The sequence shown here is derived from an EMBL/GenBank/DDBJ whole genome shotgun (WGS) entry which is preliminary data.</text>
</comment>
<name>A0ABS2QQA5_9BACI</name>